<dbReference type="Pfam" id="PF02254">
    <property type="entry name" value="TrkA_N"/>
    <property type="match status" value="2"/>
</dbReference>
<protein>
    <submittedName>
        <fullName evidence="5">Potassium transporter TrkA</fullName>
    </submittedName>
</protein>
<proteinExistence type="predicted"/>
<dbReference type="OrthoDB" id="9781411at2"/>
<keyword evidence="2" id="KW-0812">Transmembrane</keyword>
<dbReference type="Gene3D" id="1.10.287.70">
    <property type="match status" value="1"/>
</dbReference>
<name>A0A7J9UWE4_9MICO</name>
<feature type="domain" description="RCK N-terminal" evidence="3">
    <location>
        <begin position="325"/>
        <end position="434"/>
    </location>
</feature>
<dbReference type="Pfam" id="PF07885">
    <property type="entry name" value="Ion_trans_2"/>
    <property type="match status" value="1"/>
</dbReference>
<evidence type="ECO:0000256" key="2">
    <source>
        <dbReference type="SAM" id="Phobius"/>
    </source>
</evidence>
<dbReference type="PANTHER" id="PTHR43833:SF11">
    <property type="entry name" value="VOLTAGE-GATED POTASSIUM CHANNEL KCH"/>
    <property type="match status" value="1"/>
</dbReference>
<feature type="domain" description="Potassium channel" evidence="4">
    <location>
        <begin position="51"/>
        <end position="133"/>
    </location>
</feature>
<evidence type="ECO:0000313" key="5">
    <source>
        <dbReference type="EMBL" id="MPV88951.1"/>
    </source>
</evidence>
<feature type="transmembrane region" description="Helical" evidence="2">
    <location>
        <begin position="109"/>
        <end position="133"/>
    </location>
</feature>
<comment type="subcellular location">
    <subcellularLocation>
        <location evidence="1">Cell membrane</location>
        <topology evidence="1">Multi-pass membrane protein</topology>
    </subcellularLocation>
</comment>
<dbReference type="EMBL" id="WHPD01002104">
    <property type="protein sequence ID" value="MPV88951.1"/>
    <property type="molecule type" value="Genomic_DNA"/>
</dbReference>
<evidence type="ECO:0000259" key="4">
    <source>
        <dbReference type="Pfam" id="PF07885"/>
    </source>
</evidence>
<reference evidence="5 6" key="1">
    <citation type="submission" date="2019-10" db="EMBL/GenBank/DDBJ databases">
        <title>Georgenia wutianyii sp. nov. and Georgenia yuyongxinii sp. nov. isolated from plateau pika (Ochotona curzoniae) in the Qinghai-Tibet plateau of China.</title>
        <authorList>
            <person name="Tian Z."/>
        </authorList>
    </citation>
    <scope>NUCLEOTIDE SEQUENCE [LARGE SCALE GENOMIC DNA]</scope>
    <source>
        <strain evidence="5 6">JCM 15130</strain>
    </source>
</reference>
<dbReference type="PANTHER" id="PTHR43833">
    <property type="entry name" value="POTASSIUM CHANNEL PROTEIN 2-RELATED-RELATED"/>
    <property type="match status" value="1"/>
</dbReference>
<dbReference type="InterPro" id="IPR050721">
    <property type="entry name" value="Trk_Ktr_HKT_K-transport"/>
</dbReference>
<evidence type="ECO:0000259" key="3">
    <source>
        <dbReference type="Pfam" id="PF02254"/>
    </source>
</evidence>
<dbReference type="InterPro" id="IPR013099">
    <property type="entry name" value="K_chnl_dom"/>
</dbReference>
<dbReference type="RefSeq" id="WP_152231647.1">
    <property type="nucleotide sequence ID" value="NZ_BAAAOT010000019.1"/>
</dbReference>
<dbReference type="Gene3D" id="3.40.50.720">
    <property type="entry name" value="NAD(P)-binding Rossmann-like Domain"/>
    <property type="match status" value="2"/>
</dbReference>
<keyword evidence="6" id="KW-1185">Reference proteome</keyword>
<feature type="transmembrane region" description="Helical" evidence="2">
    <location>
        <begin position="78"/>
        <end position="97"/>
    </location>
</feature>
<dbReference type="InterPro" id="IPR003148">
    <property type="entry name" value="RCK_N"/>
</dbReference>
<comment type="caution">
    <text evidence="5">The sequence shown here is derived from an EMBL/GenBank/DDBJ whole genome shotgun (WGS) entry which is preliminary data.</text>
</comment>
<accession>A0A7J9UWE4</accession>
<dbReference type="AlphaFoldDB" id="A0A7J9UWE4"/>
<dbReference type="SUPFAM" id="SSF81324">
    <property type="entry name" value="Voltage-gated potassium channels"/>
    <property type="match status" value="1"/>
</dbReference>
<dbReference type="Proteomes" id="UP000429644">
    <property type="component" value="Unassembled WGS sequence"/>
</dbReference>
<feature type="domain" description="RCK N-terminal" evidence="3">
    <location>
        <begin position="162"/>
        <end position="280"/>
    </location>
</feature>
<feature type="transmembrane region" description="Helical" evidence="2">
    <location>
        <begin position="49"/>
        <end position="66"/>
    </location>
</feature>
<sequence>MGNPLLVFWYRLFGPTVTPRAAGREPAGTSTEQATATVFLVLRRMRPPLIVLVLIFAVSVLGLMLIPGRDAAGNPAPLGLLHAFYVMAYTATTIGFGELPHPFTDAQRVWVTFCIFLSVIGWAYAIGTLLALLQDRAFRRAVALQRFARSVRRLREPFWLMAGQGQTGRLLGDSLDVLRRRFVVVDTSETRIAELDTRSYHSDVPGLAGDPRNPGHLLAAGLAHPRCAGVLALAEDDRTNLAVTVTAALLRPGLPVVARTLSRRVAERMAAVAGPTVINPFDVFGEQLRLALQAPAGYQLVRWLTALPGEPMPERGHGVPPGRWVLYGYGRFGQELAADLRGAGLEVTVVDQGTTTSADPSVIRTDEPEDQVMERAEVRGAVGLIAATDDDVTNLALVAAARRANPHLFLVARQNAGASEPLFAALDADLVVVPAEVVAHEVLAHLGSPVLLHFLKEVPRRDEAWAEDVVGRLGTRCGRAPLVTWEVALTRERAGALQPWLGTGEARLGDLLRSPDDRDRAIPAVPLVVARGEDRLVTPGDDLVLVPGDALLLAGLPGARQDLENVLVDEATREYVVHGREVPTGWLWRTLARERAGARRG</sequence>
<dbReference type="SUPFAM" id="SSF51735">
    <property type="entry name" value="NAD(P)-binding Rossmann-fold domains"/>
    <property type="match status" value="2"/>
</dbReference>
<organism evidence="5 6">
    <name type="scientific">Georgenia ruanii</name>
    <dbReference type="NCBI Taxonomy" id="348442"/>
    <lineage>
        <taxon>Bacteria</taxon>
        <taxon>Bacillati</taxon>
        <taxon>Actinomycetota</taxon>
        <taxon>Actinomycetes</taxon>
        <taxon>Micrococcales</taxon>
        <taxon>Bogoriellaceae</taxon>
        <taxon>Georgenia</taxon>
    </lineage>
</organism>
<evidence type="ECO:0000256" key="1">
    <source>
        <dbReference type="ARBA" id="ARBA00004651"/>
    </source>
</evidence>
<evidence type="ECO:0000313" key="6">
    <source>
        <dbReference type="Proteomes" id="UP000429644"/>
    </source>
</evidence>
<dbReference type="GO" id="GO:0006813">
    <property type="term" value="P:potassium ion transport"/>
    <property type="evidence" value="ECO:0007669"/>
    <property type="project" value="InterPro"/>
</dbReference>
<keyword evidence="2" id="KW-0472">Membrane</keyword>
<dbReference type="InterPro" id="IPR036291">
    <property type="entry name" value="NAD(P)-bd_dom_sf"/>
</dbReference>
<keyword evidence="2" id="KW-1133">Transmembrane helix</keyword>
<dbReference type="GO" id="GO:0005886">
    <property type="term" value="C:plasma membrane"/>
    <property type="evidence" value="ECO:0007669"/>
    <property type="project" value="UniProtKB-SubCell"/>
</dbReference>
<gene>
    <name evidence="5" type="ORF">GB882_09750</name>
</gene>